<evidence type="ECO:0000313" key="3">
    <source>
        <dbReference type="Proteomes" id="UP001141434"/>
    </source>
</evidence>
<dbReference type="Proteomes" id="UP001141434">
    <property type="component" value="Unassembled WGS sequence"/>
</dbReference>
<gene>
    <name evidence="2" type="ORF">NUU61_008703</name>
</gene>
<reference evidence="2" key="2">
    <citation type="journal article" date="2023" name="IMA Fungus">
        <title>Comparative genomic study of the Penicillium genus elucidates a diverse pangenome and 15 lateral gene transfer events.</title>
        <authorList>
            <person name="Petersen C."/>
            <person name="Sorensen T."/>
            <person name="Nielsen M.R."/>
            <person name="Sondergaard T.E."/>
            <person name="Sorensen J.L."/>
            <person name="Fitzpatrick D.A."/>
            <person name="Frisvad J.C."/>
            <person name="Nielsen K.L."/>
        </authorList>
    </citation>
    <scope>NUCLEOTIDE SEQUENCE</scope>
    <source>
        <strain evidence="2">IBT 34128</strain>
    </source>
</reference>
<feature type="chain" id="PRO_5040889165" evidence="1">
    <location>
        <begin position="22"/>
        <end position="123"/>
    </location>
</feature>
<dbReference type="OrthoDB" id="10622638at2759"/>
<dbReference type="AlphaFoldDB" id="A0A9W9ELX8"/>
<organism evidence="2 3">
    <name type="scientific">Penicillium alfredii</name>
    <dbReference type="NCBI Taxonomy" id="1506179"/>
    <lineage>
        <taxon>Eukaryota</taxon>
        <taxon>Fungi</taxon>
        <taxon>Dikarya</taxon>
        <taxon>Ascomycota</taxon>
        <taxon>Pezizomycotina</taxon>
        <taxon>Eurotiomycetes</taxon>
        <taxon>Eurotiomycetidae</taxon>
        <taxon>Eurotiales</taxon>
        <taxon>Aspergillaceae</taxon>
        <taxon>Penicillium</taxon>
    </lineage>
</organism>
<comment type="caution">
    <text evidence="2">The sequence shown here is derived from an EMBL/GenBank/DDBJ whole genome shotgun (WGS) entry which is preliminary data.</text>
</comment>
<keyword evidence="3" id="KW-1185">Reference proteome</keyword>
<dbReference type="GeneID" id="81398397"/>
<keyword evidence="1" id="KW-0732">Signal</keyword>
<accession>A0A9W9ELX8</accession>
<dbReference type="EMBL" id="JAPMSZ010000011">
    <property type="protein sequence ID" value="KAJ5084124.1"/>
    <property type="molecule type" value="Genomic_DNA"/>
</dbReference>
<protein>
    <submittedName>
        <fullName evidence="2">Uncharacterized protein</fullName>
    </submittedName>
</protein>
<sequence length="123" mass="12921">MRATIPLTFLACLALSATGLAGQTPGSPAMHFQVGMADNYNVYPDDSTGSKDVADTKSSRIGLMRMQTYCKVTGTCVDSDKTFEVTTPTYISSSGGGVKEWRDGDDVCGDDGTINTVEGSCDS</sequence>
<reference evidence="2" key="1">
    <citation type="submission" date="2022-11" db="EMBL/GenBank/DDBJ databases">
        <authorList>
            <person name="Petersen C."/>
        </authorList>
    </citation>
    <scope>NUCLEOTIDE SEQUENCE</scope>
    <source>
        <strain evidence="2">IBT 34128</strain>
    </source>
</reference>
<evidence type="ECO:0000256" key="1">
    <source>
        <dbReference type="SAM" id="SignalP"/>
    </source>
</evidence>
<proteinExistence type="predicted"/>
<name>A0A9W9ELX8_9EURO</name>
<feature type="signal peptide" evidence="1">
    <location>
        <begin position="1"/>
        <end position="21"/>
    </location>
</feature>
<evidence type="ECO:0000313" key="2">
    <source>
        <dbReference type="EMBL" id="KAJ5084124.1"/>
    </source>
</evidence>
<dbReference type="RefSeq" id="XP_056507521.1">
    <property type="nucleotide sequence ID" value="XM_056659228.1"/>
</dbReference>